<protein>
    <submittedName>
        <fullName evidence="2">Adaptor protein MecA</fullName>
    </submittedName>
</protein>
<comment type="caution">
    <text evidence="2">The sequence shown here is derived from an EMBL/GenBank/DDBJ whole genome shotgun (WGS) entry which is preliminary data.</text>
</comment>
<dbReference type="Pfam" id="PF05389">
    <property type="entry name" value="MecA"/>
    <property type="match status" value="1"/>
</dbReference>
<name>A0A923RSR2_9FIRM</name>
<dbReference type="AlphaFoldDB" id="A0A923RSR2"/>
<evidence type="ECO:0000313" key="2">
    <source>
        <dbReference type="EMBL" id="MBC5713888.1"/>
    </source>
</evidence>
<dbReference type="RefSeq" id="WP_186866686.1">
    <property type="nucleotide sequence ID" value="NZ_JACOPH010000004.1"/>
</dbReference>
<evidence type="ECO:0000313" key="3">
    <source>
        <dbReference type="Proteomes" id="UP000606720"/>
    </source>
</evidence>
<sequence>MKIEKINDNQIRCTLTQQDLENRHIRLSELAYGTEKANLLFHDMIQQANYEFGFEADDLPLMIEAIPVSPEAIILLITKVEYPEELDTRFSKFSNPPKDYENYDDDDMEDIFAEGADDILGLFKKIAEEKNASSEDFVPLKDTVKPVSPVTSVSNEDVSVAIDLTKMFIFHNLEDITRLAHILNGFYDGDNSLFKDVRNHTYYLILHKSSLSPEVFNKVCNILAEYANQGVITSATEAYYTEHHTILCRHNALQTFAQL</sequence>
<proteinExistence type="inferred from homology"/>
<accession>A0A923RSR2</accession>
<dbReference type="PANTHER" id="PTHR39161">
    <property type="entry name" value="ADAPTER PROTEIN MECA"/>
    <property type="match status" value="1"/>
</dbReference>
<evidence type="ECO:0000256" key="1">
    <source>
        <dbReference type="ARBA" id="ARBA00005397"/>
    </source>
</evidence>
<dbReference type="InterPro" id="IPR038471">
    <property type="entry name" value="MecA_C_sf"/>
</dbReference>
<reference evidence="2" key="1">
    <citation type="submission" date="2020-08" db="EMBL/GenBank/DDBJ databases">
        <title>Genome public.</title>
        <authorList>
            <person name="Liu C."/>
            <person name="Sun Q."/>
        </authorList>
    </citation>
    <scope>NUCLEOTIDE SEQUENCE</scope>
    <source>
        <strain evidence="2">BX1005</strain>
    </source>
</reference>
<comment type="similarity">
    <text evidence="1">Belongs to the MecA family.</text>
</comment>
<dbReference type="EMBL" id="JACOPH010000004">
    <property type="protein sequence ID" value="MBC5713888.1"/>
    <property type="molecule type" value="Genomic_DNA"/>
</dbReference>
<keyword evidence="3" id="KW-1185">Reference proteome</keyword>
<dbReference type="Gene3D" id="3.30.70.1950">
    <property type="match status" value="1"/>
</dbReference>
<gene>
    <name evidence="2" type="ORF">H8S17_06615</name>
</gene>
<dbReference type="Proteomes" id="UP000606720">
    <property type="component" value="Unassembled WGS sequence"/>
</dbReference>
<dbReference type="InterPro" id="IPR008681">
    <property type="entry name" value="Neg-reg_MecA"/>
</dbReference>
<organism evidence="2 3">
    <name type="scientific">Roseburia zhanii</name>
    <dbReference type="NCBI Taxonomy" id="2763064"/>
    <lineage>
        <taxon>Bacteria</taxon>
        <taxon>Bacillati</taxon>
        <taxon>Bacillota</taxon>
        <taxon>Clostridia</taxon>
        <taxon>Lachnospirales</taxon>
        <taxon>Lachnospiraceae</taxon>
        <taxon>Roseburia</taxon>
    </lineage>
</organism>
<dbReference type="PANTHER" id="PTHR39161:SF1">
    <property type="entry name" value="ADAPTER PROTEIN MECA 1"/>
    <property type="match status" value="1"/>
</dbReference>